<gene>
    <name evidence="5" type="ORF">HU200_043094</name>
</gene>
<dbReference type="AlphaFoldDB" id="A0A835BA63"/>
<dbReference type="OrthoDB" id="681844at2759"/>
<dbReference type="EMBL" id="JACEFO010002056">
    <property type="protein sequence ID" value="KAF8687404.1"/>
    <property type="molecule type" value="Genomic_DNA"/>
</dbReference>
<dbReference type="Pfam" id="PF26130">
    <property type="entry name" value="PB1-like"/>
    <property type="match status" value="1"/>
</dbReference>
<dbReference type="InterPro" id="IPR018289">
    <property type="entry name" value="MULE_transposase_dom"/>
</dbReference>
<feature type="compositionally biased region" description="Acidic residues" evidence="1">
    <location>
        <begin position="138"/>
        <end position="167"/>
    </location>
</feature>
<dbReference type="Pfam" id="PF03108">
    <property type="entry name" value="DBD_Tnp_Mut"/>
    <property type="match status" value="1"/>
</dbReference>
<reference evidence="5" key="1">
    <citation type="submission" date="2020-07" db="EMBL/GenBank/DDBJ databases">
        <title>Genome sequence and genetic diversity analysis of an under-domesticated orphan crop, white fonio (Digitaria exilis).</title>
        <authorList>
            <person name="Bennetzen J.L."/>
            <person name="Chen S."/>
            <person name="Ma X."/>
            <person name="Wang X."/>
            <person name="Yssel A.E.J."/>
            <person name="Chaluvadi S.R."/>
            <person name="Johnson M."/>
            <person name="Gangashetty P."/>
            <person name="Hamidou F."/>
            <person name="Sanogo M.D."/>
            <person name="Zwaenepoel A."/>
            <person name="Wallace J."/>
            <person name="Van De Peer Y."/>
            <person name="Van Deynze A."/>
        </authorList>
    </citation>
    <scope>NUCLEOTIDE SEQUENCE</scope>
    <source>
        <tissue evidence="5">Leaves</tissue>
    </source>
</reference>
<dbReference type="Pfam" id="PF10551">
    <property type="entry name" value="MULE"/>
    <property type="match status" value="1"/>
</dbReference>
<dbReference type="InterPro" id="IPR058594">
    <property type="entry name" value="PB1-like_dom_pln"/>
</dbReference>
<evidence type="ECO:0008006" key="7">
    <source>
        <dbReference type="Google" id="ProtNLM"/>
    </source>
</evidence>
<dbReference type="PANTHER" id="PTHR31973:SF187">
    <property type="entry name" value="MUTATOR TRANSPOSASE MUDRA PROTEIN"/>
    <property type="match status" value="1"/>
</dbReference>
<name>A0A835BA63_9POAL</name>
<dbReference type="Proteomes" id="UP000636709">
    <property type="component" value="Unassembled WGS sequence"/>
</dbReference>
<comment type="caution">
    <text evidence="5">The sequence shown here is derived from an EMBL/GenBank/DDBJ whole genome shotgun (WGS) entry which is preliminary data.</text>
</comment>
<keyword evidence="6" id="KW-1185">Reference proteome</keyword>
<feature type="region of interest" description="Disordered" evidence="1">
    <location>
        <begin position="128"/>
        <end position="168"/>
    </location>
</feature>
<evidence type="ECO:0000259" key="2">
    <source>
        <dbReference type="Pfam" id="PF03108"/>
    </source>
</evidence>
<evidence type="ECO:0000313" key="5">
    <source>
        <dbReference type="EMBL" id="KAF8687404.1"/>
    </source>
</evidence>
<evidence type="ECO:0000259" key="3">
    <source>
        <dbReference type="Pfam" id="PF10551"/>
    </source>
</evidence>
<evidence type="ECO:0000256" key="1">
    <source>
        <dbReference type="SAM" id="MobiDB-lite"/>
    </source>
</evidence>
<feature type="domain" description="MULE transposase" evidence="3">
    <location>
        <begin position="446"/>
        <end position="521"/>
    </location>
</feature>
<proteinExistence type="predicted"/>
<organism evidence="5 6">
    <name type="scientific">Digitaria exilis</name>
    <dbReference type="NCBI Taxonomy" id="1010633"/>
    <lineage>
        <taxon>Eukaryota</taxon>
        <taxon>Viridiplantae</taxon>
        <taxon>Streptophyta</taxon>
        <taxon>Embryophyta</taxon>
        <taxon>Tracheophyta</taxon>
        <taxon>Spermatophyta</taxon>
        <taxon>Magnoliopsida</taxon>
        <taxon>Liliopsida</taxon>
        <taxon>Poales</taxon>
        <taxon>Poaceae</taxon>
        <taxon>PACMAD clade</taxon>
        <taxon>Panicoideae</taxon>
        <taxon>Panicodae</taxon>
        <taxon>Paniceae</taxon>
        <taxon>Anthephorinae</taxon>
        <taxon>Digitaria</taxon>
    </lineage>
</organism>
<sequence>MDGLDNLAIRFHFGGAFVGSGRQLKYVGGRTTISHVELDRLSLPEIKGHLADHVIPSDVTRLHWLGPGYNLCDGLMLLVDDLSCKFMADHIIDGGVAELYVEDVAMESNALEETNAWTGDADYEWAEMAQSPKSPNIADEEAQDSESSDEEYQQPFDEDSSAEDEEAHEMRKFAKEIKMNIKAKKIGVHGSQVGKITPEALFAEGCNLEDEGEHYIDSSEDYSYEDNSEGETERWKSMENRYDSKAAVPVFSLGMAFRSSRHFKKALIKYGLTTHRHLKFPKDEKNRVRVNCSWPGCKWLIYGSKTSRSEWFKVVTFIDEHSCPPRRDNKLVTSIRIAKRYFHEIKDNPTWKVELIKKAVLKDMLADVTIAKCKRAKGLVLKAALDSMKGEYSKVYDYRMELLRSNPGSTVVVCLNPEIREHNVFERFYVCFDACKKGFLAGCRRVIGLDGCWFKGATNGELLCAIGRDANNQMYPIARAAVEKETNDSWYWFLGLLQKDLNITGGGEGWVIISDQQKVITSDQLQLIYILSMFCLN</sequence>
<protein>
    <recommendedName>
        <fullName evidence="7">Transposase MuDR plant domain-containing protein</fullName>
    </recommendedName>
</protein>
<feature type="domain" description="Transposase MuDR plant" evidence="2">
    <location>
        <begin position="252"/>
        <end position="313"/>
    </location>
</feature>
<evidence type="ECO:0000259" key="4">
    <source>
        <dbReference type="Pfam" id="PF26130"/>
    </source>
</evidence>
<dbReference type="InterPro" id="IPR004332">
    <property type="entry name" value="Transposase_MuDR"/>
</dbReference>
<accession>A0A835BA63</accession>
<evidence type="ECO:0000313" key="6">
    <source>
        <dbReference type="Proteomes" id="UP000636709"/>
    </source>
</evidence>
<feature type="domain" description="PB1-like" evidence="4">
    <location>
        <begin position="6"/>
        <end position="102"/>
    </location>
</feature>
<dbReference type="PANTHER" id="PTHR31973">
    <property type="entry name" value="POLYPROTEIN, PUTATIVE-RELATED"/>
    <property type="match status" value="1"/>
</dbReference>